<reference evidence="1" key="3">
    <citation type="submission" date="2018-07" db="EMBL/GenBank/DDBJ databases">
        <title>WGS assembly of Glycine max.</title>
        <authorList>
            <person name="Schmutz J."/>
            <person name="Cannon S."/>
            <person name="Schlueter J."/>
            <person name="Ma J."/>
            <person name="Mitros T."/>
            <person name="Nelson W."/>
            <person name="Hyten D."/>
            <person name="Song Q."/>
            <person name="Thelen J."/>
            <person name="Cheng J."/>
            <person name="Xu D."/>
            <person name="Hellsten U."/>
            <person name="May G."/>
            <person name="Yu Y."/>
            <person name="Sakurai T."/>
            <person name="Umezawa T."/>
            <person name="Bhattacharyya M."/>
            <person name="Sandhu D."/>
            <person name="Valliyodan B."/>
            <person name="Lindquist E."/>
            <person name="Peto M."/>
            <person name="Grant D."/>
            <person name="Shu S."/>
            <person name="Goodstein D."/>
            <person name="Barry K."/>
            <person name="Futrell-Griggs M."/>
            <person name="Abernathy B."/>
            <person name="Du J."/>
            <person name="Tian Z."/>
            <person name="Zhu L."/>
            <person name="Gill N."/>
            <person name="Joshi T."/>
            <person name="Libault M."/>
            <person name="Sethuraman A."/>
            <person name="Zhang X."/>
            <person name="Shinozaki K."/>
            <person name="Nguyen H."/>
            <person name="Wing R."/>
            <person name="Cregan P."/>
            <person name="Specht J."/>
            <person name="Grimwood J."/>
            <person name="Rokhsar D."/>
            <person name="Stacey G."/>
            <person name="Shoemaker R."/>
            <person name="Jackson S."/>
        </authorList>
    </citation>
    <scope>NUCLEOTIDE SEQUENCE</scope>
    <source>
        <tissue evidence="1">Callus</tissue>
    </source>
</reference>
<gene>
    <name evidence="1" type="ORF">GLYMA_15G147900</name>
</gene>
<evidence type="ECO:0000313" key="2">
    <source>
        <dbReference type="EnsemblPlants" id="KRH12051"/>
    </source>
</evidence>
<name>A0A0R0G8V2_SOYBN</name>
<dbReference type="AlphaFoldDB" id="A0A0R0G8V2"/>
<evidence type="ECO:0000313" key="1">
    <source>
        <dbReference type="EMBL" id="KRH12051.1"/>
    </source>
</evidence>
<sequence>MNLLSLLYLSSCLLKGRGKNLLLVTVSSASELWNLFDGLDRLVSEIFPTNLVS</sequence>
<evidence type="ECO:0000313" key="3">
    <source>
        <dbReference type="Proteomes" id="UP000008827"/>
    </source>
</evidence>
<dbReference type="InParanoid" id="A0A0R0G8V2"/>
<reference evidence="1 2" key="1">
    <citation type="journal article" date="2010" name="Nature">
        <title>Genome sequence of the palaeopolyploid soybean.</title>
        <authorList>
            <person name="Schmutz J."/>
            <person name="Cannon S.B."/>
            <person name="Schlueter J."/>
            <person name="Ma J."/>
            <person name="Mitros T."/>
            <person name="Nelson W."/>
            <person name="Hyten D.L."/>
            <person name="Song Q."/>
            <person name="Thelen J.J."/>
            <person name="Cheng J."/>
            <person name="Xu D."/>
            <person name="Hellsten U."/>
            <person name="May G.D."/>
            <person name="Yu Y."/>
            <person name="Sakurai T."/>
            <person name="Umezawa T."/>
            <person name="Bhattacharyya M.K."/>
            <person name="Sandhu D."/>
            <person name="Valliyodan B."/>
            <person name="Lindquist E."/>
            <person name="Peto M."/>
            <person name="Grant D."/>
            <person name="Shu S."/>
            <person name="Goodstein D."/>
            <person name="Barry K."/>
            <person name="Futrell-Griggs M."/>
            <person name="Abernathy B."/>
            <person name="Du J."/>
            <person name="Tian Z."/>
            <person name="Zhu L."/>
            <person name="Gill N."/>
            <person name="Joshi T."/>
            <person name="Libault M."/>
            <person name="Sethuraman A."/>
            <person name="Zhang X.-C."/>
            <person name="Shinozaki K."/>
            <person name="Nguyen H.T."/>
            <person name="Wing R.A."/>
            <person name="Cregan P."/>
            <person name="Specht J."/>
            <person name="Grimwood J."/>
            <person name="Rokhsar D."/>
            <person name="Stacey G."/>
            <person name="Shoemaker R.C."/>
            <person name="Jackson S.A."/>
        </authorList>
    </citation>
    <scope>NUCLEOTIDE SEQUENCE [LARGE SCALE GENOMIC DNA]</scope>
    <source>
        <strain evidence="2">cv. Williams 82</strain>
        <tissue evidence="1">Callus</tissue>
    </source>
</reference>
<dbReference type="EMBL" id="CM000848">
    <property type="protein sequence ID" value="KRH12051.1"/>
    <property type="molecule type" value="Genomic_DNA"/>
</dbReference>
<reference evidence="2" key="2">
    <citation type="submission" date="2018-02" db="UniProtKB">
        <authorList>
            <consortium name="EnsemblPlants"/>
        </authorList>
    </citation>
    <scope>IDENTIFICATION</scope>
    <source>
        <strain evidence="2">Williams 82</strain>
    </source>
</reference>
<keyword evidence="3" id="KW-1185">Reference proteome</keyword>
<dbReference type="Proteomes" id="UP000008827">
    <property type="component" value="Chromosome 15"/>
</dbReference>
<protein>
    <submittedName>
        <fullName evidence="1 2">Uncharacterized protein</fullName>
    </submittedName>
</protein>
<dbReference type="EnsemblPlants" id="KRH12051">
    <property type="protein sequence ID" value="KRH12051"/>
    <property type="gene ID" value="GLYMA_15G147900"/>
</dbReference>
<dbReference type="Gramene" id="KRH12051">
    <property type="protein sequence ID" value="KRH12051"/>
    <property type="gene ID" value="GLYMA_15G147900"/>
</dbReference>
<proteinExistence type="predicted"/>
<accession>A0A0R0G8V2</accession>
<organism evidence="1">
    <name type="scientific">Glycine max</name>
    <name type="common">Soybean</name>
    <name type="synonym">Glycine hispida</name>
    <dbReference type="NCBI Taxonomy" id="3847"/>
    <lineage>
        <taxon>Eukaryota</taxon>
        <taxon>Viridiplantae</taxon>
        <taxon>Streptophyta</taxon>
        <taxon>Embryophyta</taxon>
        <taxon>Tracheophyta</taxon>
        <taxon>Spermatophyta</taxon>
        <taxon>Magnoliopsida</taxon>
        <taxon>eudicotyledons</taxon>
        <taxon>Gunneridae</taxon>
        <taxon>Pentapetalae</taxon>
        <taxon>rosids</taxon>
        <taxon>fabids</taxon>
        <taxon>Fabales</taxon>
        <taxon>Fabaceae</taxon>
        <taxon>Papilionoideae</taxon>
        <taxon>50 kb inversion clade</taxon>
        <taxon>NPAAA clade</taxon>
        <taxon>indigoferoid/millettioid clade</taxon>
        <taxon>Phaseoleae</taxon>
        <taxon>Glycine</taxon>
        <taxon>Glycine subgen. Soja</taxon>
    </lineage>
</organism>